<dbReference type="Gene3D" id="3.40.390.10">
    <property type="entry name" value="Collagenase (Catalytic Domain)"/>
    <property type="match status" value="1"/>
</dbReference>
<name>A0ABX0GX66_9ACTN</name>
<evidence type="ECO:0000313" key="3">
    <source>
        <dbReference type="Proteomes" id="UP000800981"/>
    </source>
</evidence>
<comment type="caution">
    <text evidence="2">The sequence shown here is derived from an EMBL/GenBank/DDBJ whole genome shotgun (WGS) entry which is preliminary data.</text>
</comment>
<dbReference type="Pfam" id="PF09471">
    <property type="entry name" value="Peptidase_M64"/>
    <property type="match status" value="1"/>
</dbReference>
<dbReference type="EMBL" id="JAANNP010000029">
    <property type="protein sequence ID" value="NHC15412.1"/>
    <property type="molecule type" value="Genomic_DNA"/>
</dbReference>
<dbReference type="Proteomes" id="UP000800981">
    <property type="component" value="Unassembled WGS sequence"/>
</dbReference>
<feature type="signal peptide" evidence="1">
    <location>
        <begin position="1"/>
        <end position="22"/>
    </location>
</feature>
<feature type="chain" id="PRO_5046756931" evidence="1">
    <location>
        <begin position="23"/>
        <end position="759"/>
    </location>
</feature>
<gene>
    <name evidence="2" type="ORF">G9H71_16660</name>
</gene>
<keyword evidence="3" id="KW-1185">Reference proteome</keyword>
<dbReference type="InterPro" id="IPR019026">
    <property type="entry name" value="Peptidase_M64_IgA"/>
</dbReference>
<proteinExistence type="predicted"/>
<evidence type="ECO:0000313" key="2">
    <source>
        <dbReference type="EMBL" id="NHC15412.1"/>
    </source>
</evidence>
<dbReference type="RefSeq" id="WP_166283791.1">
    <property type="nucleotide sequence ID" value="NZ_JAANNP010000029.1"/>
</dbReference>
<keyword evidence="1" id="KW-0732">Signal</keyword>
<protein>
    <submittedName>
        <fullName evidence="2">Peptidase</fullName>
    </submittedName>
</protein>
<accession>A0ABX0GX66</accession>
<sequence>MIRRAAALGAAVLAAALLPTVAQETATAAVGDAKVVPLQVTGDPADRFSMVVMGDGYTAAELPEFRADVEKHLNVLWSIEPFRSYRNYINVYLVEIESAESGVDCDPDLTSPRRDTVLGMGFWGGCNPSSVQRLLTVNNTVARQYATMATPDYDQILAIANSDTYGGAGGAYATASGGNALSALITPHELGHSLGGLQDEYTYYGRGVPGGRYTGGEPSSIHHTLLTEQQMLDQQRKWWRWLGEPSESGGVIGRYEGGQYFDSGIWRPSKHSMMISLGYYFDQVSRERMTQRISQRVNLIEDSTPTSAPVGRTDVLWVETAHPVYHDLDVTWAVDGTAIPNTQNSRDLDLETLGLAAGPHTVTATVVDPTEFVRDPAVRATMTATRTWTVGEAASAPSTVPSKFTSWTQTERPVGAQDVVYAETTHPSDSVPAVVWRLDGAVVPSPTMARSFDLATRTLSPGLHTLTASVGTETLTWTVDTAPATVGYEVSTPLTTFDGADGKPHYVYNEQFTMGLTPTDNGPGYVVGEFRRDGDGWHHYYGWPDAPEGTPFRFTPRGTNIAGLVYGSLSPEGLSPQPWEERRPGYGTHLIEYRGIDAAGNIGGQGAFTVSVLPATPACTTTVTGRVSTPLNITSGVVCLDGARVSGPVTVSGGASLVASDAEIRGPVTATGAGAVQLTDTLVTGSVTVSGATGGVSLLGAEVRGAVTLSGNSSTAYAPVLAGSLVKGQLSCSTNVASPVDLGVDNTVNGRRSGQCAAL</sequence>
<dbReference type="InterPro" id="IPR024079">
    <property type="entry name" value="MetalloPept_cat_dom_sf"/>
</dbReference>
<organism evidence="2 3">
    <name type="scientific">Motilibacter deserti</name>
    <dbReference type="NCBI Taxonomy" id="2714956"/>
    <lineage>
        <taxon>Bacteria</taxon>
        <taxon>Bacillati</taxon>
        <taxon>Actinomycetota</taxon>
        <taxon>Actinomycetes</taxon>
        <taxon>Motilibacterales</taxon>
        <taxon>Motilibacteraceae</taxon>
        <taxon>Motilibacter</taxon>
    </lineage>
</organism>
<reference evidence="2 3" key="1">
    <citation type="submission" date="2020-03" db="EMBL/GenBank/DDBJ databases">
        <title>Two novel Motilibacter sp.</title>
        <authorList>
            <person name="Liu S."/>
        </authorList>
    </citation>
    <scope>NUCLEOTIDE SEQUENCE [LARGE SCALE GENOMIC DNA]</scope>
    <source>
        <strain evidence="2 3">E257</strain>
    </source>
</reference>
<evidence type="ECO:0000256" key="1">
    <source>
        <dbReference type="SAM" id="SignalP"/>
    </source>
</evidence>